<dbReference type="RefSeq" id="WP_313792398.1">
    <property type="nucleotide sequence ID" value="NZ_CP102453.1"/>
</dbReference>
<sequence length="137" mass="15059">MKKYALLFSSFLVLAACDTTTVENDVESLEESVASVSVGDEVAEITVTINLFIPDEEIEETHEFQTEDGAILLDVMQANFDIVDDNGFITSIDGYEQNEADSKYWLFDINGEMAEVGAGELELAEGDVVDWSLAGFE</sequence>
<name>A0ABY5P2R6_9LACT</name>
<evidence type="ECO:0000259" key="2">
    <source>
        <dbReference type="Pfam" id="PF14478"/>
    </source>
</evidence>
<keyword evidence="4" id="KW-1185">Reference proteome</keyword>
<evidence type="ECO:0000313" key="4">
    <source>
        <dbReference type="Proteomes" id="UP001315967"/>
    </source>
</evidence>
<dbReference type="Pfam" id="PF14478">
    <property type="entry name" value="DUF4430"/>
    <property type="match status" value="1"/>
</dbReference>
<reference evidence="3 4" key="1">
    <citation type="submission" date="2022-08" db="EMBL/GenBank/DDBJ databases">
        <title>Aerococcaceae sp. nov isolated from spoiled eye mask.</title>
        <authorList>
            <person name="Zhou G."/>
            <person name="Xie X.-B."/>
            <person name="Shi Q.-S."/>
            <person name="Wang Y.-S."/>
            <person name="Wen X."/>
            <person name="Peng H."/>
            <person name="Yang X.-J."/>
            <person name="Tao H.-B."/>
            <person name="Huang X.-M."/>
        </authorList>
    </citation>
    <scope>NUCLEOTIDE SEQUENCE [LARGE SCALE GENOMIC DNA]</scope>
    <source>
        <strain evidence="4">DM20194951</strain>
    </source>
</reference>
<dbReference type="InterPro" id="IPR027954">
    <property type="entry name" value="Transcobalamin-like_C"/>
</dbReference>
<accession>A0ABY5P2R6</accession>
<feature type="domain" description="Transcobalamin-like C-terminal" evidence="2">
    <location>
        <begin position="69"/>
        <end position="133"/>
    </location>
</feature>
<feature type="chain" id="PRO_5046172150" evidence="1">
    <location>
        <begin position="16"/>
        <end position="137"/>
    </location>
</feature>
<dbReference type="EMBL" id="CP102453">
    <property type="protein sequence ID" value="UUX32896.1"/>
    <property type="molecule type" value="Genomic_DNA"/>
</dbReference>
<feature type="signal peptide" evidence="1">
    <location>
        <begin position="1"/>
        <end position="15"/>
    </location>
</feature>
<proteinExistence type="predicted"/>
<keyword evidence="1" id="KW-0732">Signal</keyword>
<evidence type="ECO:0000313" key="3">
    <source>
        <dbReference type="EMBL" id="UUX32896.1"/>
    </source>
</evidence>
<gene>
    <name evidence="3" type="ORF">NRE15_08170</name>
</gene>
<dbReference type="Gene3D" id="2.170.130.30">
    <property type="match status" value="1"/>
</dbReference>
<dbReference type="PROSITE" id="PS51257">
    <property type="entry name" value="PROKAR_LIPOPROTEIN"/>
    <property type="match status" value="1"/>
</dbReference>
<protein>
    <submittedName>
        <fullName evidence="3">DUF4430 domain-containing protein</fullName>
    </submittedName>
</protein>
<dbReference type="Proteomes" id="UP001315967">
    <property type="component" value="Chromosome"/>
</dbReference>
<evidence type="ECO:0000256" key="1">
    <source>
        <dbReference type="SAM" id="SignalP"/>
    </source>
</evidence>
<organism evidence="3 4">
    <name type="scientific">Fundicoccus culcitae</name>
    <dbReference type="NCBI Taxonomy" id="2969821"/>
    <lineage>
        <taxon>Bacteria</taxon>
        <taxon>Bacillati</taxon>
        <taxon>Bacillota</taxon>
        <taxon>Bacilli</taxon>
        <taxon>Lactobacillales</taxon>
        <taxon>Aerococcaceae</taxon>
        <taxon>Fundicoccus</taxon>
    </lineage>
</organism>